<reference evidence="8 9" key="1">
    <citation type="submission" date="2013-02" db="EMBL/GenBank/DDBJ databases">
        <title>Genome sequence of Candida maltosa Xu316, a potential industrial strain for xylitol and ethanol production.</title>
        <authorList>
            <person name="Yu J."/>
            <person name="Wang Q."/>
            <person name="Geng X."/>
            <person name="Bao W."/>
            <person name="He P."/>
            <person name="Cai J."/>
        </authorList>
    </citation>
    <scope>NUCLEOTIDE SEQUENCE [LARGE SCALE GENOMIC DNA]</scope>
    <source>
        <strain evidence="9">Xu316</strain>
    </source>
</reference>
<dbReference type="Proteomes" id="UP000011777">
    <property type="component" value="Unassembled WGS sequence"/>
</dbReference>
<comment type="caution">
    <text evidence="8">The sequence shown here is derived from an EMBL/GenBank/DDBJ whole genome shotgun (WGS) entry which is preliminary data.</text>
</comment>
<evidence type="ECO:0000313" key="9">
    <source>
        <dbReference type="Proteomes" id="UP000011777"/>
    </source>
</evidence>
<keyword evidence="9" id="KW-1185">Reference proteome</keyword>
<keyword evidence="3 7" id="KW-0812">Transmembrane</keyword>
<comment type="similarity">
    <text evidence="2">Belongs to the UPF0057 (PMP3) family.</text>
</comment>
<comment type="subcellular location">
    <subcellularLocation>
        <location evidence="1">Membrane</location>
    </subcellularLocation>
</comment>
<keyword evidence="4 7" id="KW-1133">Transmembrane helix</keyword>
<dbReference type="OrthoDB" id="2802411at2759"/>
<dbReference type="AlphaFoldDB" id="M3JFT5"/>
<name>M3JFT5_CANMX</name>
<feature type="transmembrane region" description="Helical" evidence="7">
    <location>
        <begin position="45"/>
        <end position="66"/>
    </location>
</feature>
<dbReference type="Pfam" id="PF01679">
    <property type="entry name" value="Pmp3"/>
    <property type="match status" value="1"/>
</dbReference>
<dbReference type="InterPro" id="IPR000612">
    <property type="entry name" value="PMP3"/>
</dbReference>
<evidence type="ECO:0000256" key="1">
    <source>
        <dbReference type="ARBA" id="ARBA00004370"/>
    </source>
</evidence>
<feature type="region of interest" description="Disordered" evidence="6">
    <location>
        <begin position="120"/>
        <end position="165"/>
    </location>
</feature>
<protein>
    <submittedName>
        <fullName evidence="8">Uncharacterized protein</fullName>
    </submittedName>
</protein>
<evidence type="ECO:0000256" key="2">
    <source>
        <dbReference type="ARBA" id="ARBA00009530"/>
    </source>
</evidence>
<evidence type="ECO:0000256" key="5">
    <source>
        <dbReference type="ARBA" id="ARBA00023136"/>
    </source>
</evidence>
<gene>
    <name evidence="8" type="ORF">G210_1254</name>
</gene>
<accession>M3JFT5</accession>
<dbReference type="PANTHER" id="PTHR21659:SF42">
    <property type="entry name" value="UPF0057 MEMBRANE PROTEIN ZK632.10-RELATED"/>
    <property type="match status" value="1"/>
</dbReference>
<dbReference type="STRING" id="1245528.M3JFT5"/>
<dbReference type="OMA" id="RRYNICN"/>
<dbReference type="eggNOG" id="ENOG502RMH2">
    <property type="taxonomic scope" value="Eukaryota"/>
</dbReference>
<dbReference type="HOGENOM" id="CLU_097629_0_0_1"/>
<evidence type="ECO:0000256" key="7">
    <source>
        <dbReference type="SAM" id="Phobius"/>
    </source>
</evidence>
<dbReference type="PANTHER" id="PTHR21659">
    <property type="entry name" value="HYDROPHOBIC PROTEIN RCI2 LOW TEMPERATURE AND SALT RESPONSIVE PROTEIN LTI6 -RELATED"/>
    <property type="match status" value="1"/>
</dbReference>
<feature type="transmembrane region" description="Helical" evidence="7">
    <location>
        <begin position="15"/>
        <end position="33"/>
    </location>
</feature>
<sequence>MSNEERSQPPSPQEQFILIVAAILFPPLPIFIVRRYNICNKEFIISVLLTILGHLPGIIFALYFLLCVYFPQQGLEGYTRLPDDVEQQLHAESGDHTQNANANANAEPHQRPHEVHRIHHDEEHTQPDPSQVLTASDLPAYEDIAGPSAGTEHPRDVKGDNKVQH</sequence>
<keyword evidence="5 7" id="KW-0472">Membrane</keyword>
<evidence type="ECO:0000313" key="8">
    <source>
        <dbReference type="EMBL" id="EMG51088.1"/>
    </source>
</evidence>
<evidence type="ECO:0000256" key="4">
    <source>
        <dbReference type="ARBA" id="ARBA00022989"/>
    </source>
</evidence>
<dbReference type="EMBL" id="AOGT01000011">
    <property type="protein sequence ID" value="EMG51088.1"/>
    <property type="molecule type" value="Genomic_DNA"/>
</dbReference>
<evidence type="ECO:0000256" key="3">
    <source>
        <dbReference type="ARBA" id="ARBA00022692"/>
    </source>
</evidence>
<proteinExistence type="inferred from homology"/>
<feature type="compositionally biased region" description="Basic and acidic residues" evidence="6">
    <location>
        <begin position="152"/>
        <end position="165"/>
    </location>
</feature>
<dbReference type="GO" id="GO:0016020">
    <property type="term" value="C:membrane"/>
    <property type="evidence" value="ECO:0007669"/>
    <property type="project" value="UniProtKB-SubCell"/>
</dbReference>
<organism evidence="8 9">
    <name type="scientific">Candida maltosa (strain Xu316)</name>
    <name type="common">Yeast</name>
    <dbReference type="NCBI Taxonomy" id="1245528"/>
    <lineage>
        <taxon>Eukaryota</taxon>
        <taxon>Fungi</taxon>
        <taxon>Dikarya</taxon>
        <taxon>Ascomycota</taxon>
        <taxon>Saccharomycotina</taxon>
        <taxon>Pichiomycetes</taxon>
        <taxon>Debaryomycetaceae</taxon>
        <taxon>Candida/Lodderomyces clade</taxon>
        <taxon>Candida</taxon>
    </lineage>
</organism>
<evidence type="ECO:0000256" key="6">
    <source>
        <dbReference type="SAM" id="MobiDB-lite"/>
    </source>
</evidence>